<dbReference type="OrthoDB" id="7822896at2"/>
<reference evidence="1 2" key="1">
    <citation type="submission" date="2015-11" db="EMBL/GenBank/DDBJ databases">
        <title>Draft Genome Sequence of the Strain BR 10303 (Bradyrhizobium sp.) isolated from nodules of Centrolobium paraense.</title>
        <authorList>
            <person name="Zelli J.E."/>
            <person name="Simoes-Araujo J.L."/>
            <person name="Barauna A.C."/>
            <person name="Silva K."/>
        </authorList>
    </citation>
    <scope>NUCLEOTIDE SEQUENCE [LARGE SCALE GENOMIC DNA]</scope>
    <source>
        <strain evidence="1 2">BR 10303</strain>
    </source>
</reference>
<evidence type="ECO:0000313" key="2">
    <source>
        <dbReference type="Proteomes" id="UP000057737"/>
    </source>
</evidence>
<keyword evidence="2" id="KW-1185">Reference proteome</keyword>
<organism evidence="1 2">
    <name type="scientific">Bradyrhizobium macuxiense</name>
    <dbReference type="NCBI Taxonomy" id="1755647"/>
    <lineage>
        <taxon>Bacteria</taxon>
        <taxon>Pseudomonadati</taxon>
        <taxon>Pseudomonadota</taxon>
        <taxon>Alphaproteobacteria</taxon>
        <taxon>Hyphomicrobiales</taxon>
        <taxon>Nitrobacteraceae</taxon>
        <taxon>Bradyrhizobium</taxon>
    </lineage>
</organism>
<name>A0A109K347_9BRAD</name>
<dbReference type="InterPro" id="IPR036869">
    <property type="entry name" value="J_dom_sf"/>
</dbReference>
<protein>
    <recommendedName>
        <fullName evidence="3">Molecular chaperone DnaJ</fullName>
    </recommendedName>
</protein>
<dbReference type="Gene3D" id="1.10.287.110">
    <property type="entry name" value="DnaJ domain"/>
    <property type="match status" value="1"/>
</dbReference>
<evidence type="ECO:0008006" key="3">
    <source>
        <dbReference type="Google" id="ProtNLM"/>
    </source>
</evidence>
<gene>
    <name evidence="1" type="ORF">AS156_30500</name>
</gene>
<dbReference type="RefSeq" id="WP_066501366.1">
    <property type="nucleotide sequence ID" value="NZ_LNCU01000026.1"/>
</dbReference>
<dbReference type="SUPFAM" id="SSF46565">
    <property type="entry name" value="Chaperone J-domain"/>
    <property type="match status" value="1"/>
</dbReference>
<accession>A0A109K347</accession>
<proteinExistence type="predicted"/>
<evidence type="ECO:0000313" key="1">
    <source>
        <dbReference type="EMBL" id="KWV59753.1"/>
    </source>
</evidence>
<dbReference type="Proteomes" id="UP000057737">
    <property type="component" value="Unassembled WGS sequence"/>
</dbReference>
<sequence>MDPQIRQWKLAIERFCVASDPDYVEMARMVAEIAATDIDETLRQAAAQVLPVMRHASARSADRRTREMARRRLGIISDALHMLSAPRFGRRGLAAKVLTQEDQYRQLLGLPLGRRLATTEIHQAFKRAAKTVHPDGGGNGAAFLELAAARDALIKHH</sequence>
<dbReference type="EMBL" id="LNCU01000026">
    <property type="protein sequence ID" value="KWV59753.1"/>
    <property type="molecule type" value="Genomic_DNA"/>
</dbReference>
<dbReference type="AlphaFoldDB" id="A0A109K347"/>
<comment type="caution">
    <text evidence="1">The sequence shown here is derived from an EMBL/GenBank/DDBJ whole genome shotgun (WGS) entry which is preliminary data.</text>
</comment>